<keyword evidence="3" id="KW-1185">Reference proteome</keyword>
<dbReference type="RefSeq" id="WP_193710020.1">
    <property type="nucleotide sequence ID" value="NZ_JAEHNY010000005.1"/>
</dbReference>
<evidence type="ECO:0000259" key="1">
    <source>
        <dbReference type="Pfam" id="PF09154"/>
    </source>
</evidence>
<proteinExistence type="predicted"/>
<reference evidence="2 3" key="1">
    <citation type="submission" date="2020-12" db="EMBL/GenBank/DDBJ databases">
        <title>Salegentibacter orientalis sp. nov., isolated from costal sediment.</title>
        <authorList>
            <person name="Lian F.-B."/>
        </authorList>
    </citation>
    <scope>NUCLEOTIDE SEQUENCE [LARGE SCALE GENOMIC DNA]</scope>
    <source>
        <strain evidence="2 3">F60176</strain>
    </source>
</reference>
<feature type="domain" description="Alpha-amylase C-terminal prokaryotic" evidence="1">
    <location>
        <begin position="8"/>
        <end position="33"/>
    </location>
</feature>
<protein>
    <submittedName>
        <fullName evidence="2">DUF1939 domain-containing protein</fullName>
    </submittedName>
</protein>
<sequence>MLNNSNNSNYVPTSDENGMVTIEAPANGYSIYSITK</sequence>
<name>A0ABS0TF51_9FLAO</name>
<dbReference type="Pfam" id="PF09154">
    <property type="entry name" value="Alpha-amy_C_pro"/>
    <property type="match status" value="1"/>
</dbReference>
<organism evidence="2 3">
    <name type="scientific">Salegentibacter maritimus</name>
    <dbReference type="NCBI Taxonomy" id="2794347"/>
    <lineage>
        <taxon>Bacteria</taxon>
        <taxon>Pseudomonadati</taxon>
        <taxon>Bacteroidota</taxon>
        <taxon>Flavobacteriia</taxon>
        <taxon>Flavobacteriales</taxon>
        <taxon>Flavobacteriaceae</taxon>
        <taxon>Salegentibacter</taxon>
    </lineage>
</organism>
<evidence type="ECO:0000313" key="3">
    <source>
        <dbReference type="Proteomes" id="UP000635665"/>
    </source>
</evidence>
<evidence type="ECO:0000313" key="2">
    <source>
        <dbReference type="EMBL" id="MBI6119668.1"/>
    </source>
</evidence>
<dbReference type="InterPro" id="IPR015237">
    <property type="entry name" value="Alpha-amylase_C_pro"/>
</dbReference>
<comment type="caution">
    <text evidence="2">The sequence shown here is derived from an EMBL/GenBank/DDBJ whole genome shotgun (WGS) entry which is preliminary data.</text>
</comment>
<gene>
    <name evidence="2" type="ORF">I6U50_06505</name>
</gene>
<dbReference type="Proteomes" id="UP000635665">
    <property type="component" value="Unassembled WGS sequence"/>
</dbReference>
<accession>A0ABS0TF51</accession>
<dbReference type="EMBL" id="JAEHNY010000005">
    <property type="protein sequence ID" value="MBI6119668.1"/>
    <property type="molecule type" value="Genomic_DNA"/>
</dbReference>